<dbReference type="OrthoDB" id="436262at2759"/>
<feature type="region of interest" description="Disordered" evidence="11">
    <location>
        <begin position="1271"/>
        <end position="1321"/>
    </location>
</feature>
<dbReference type="InterPro" id="IPR026971">
    <property type="entry name" value="CND1/NCAPD3"/>
</dbReference>
<evidence type="ECO:0000259" key="12">
    <source>
        <dbReference type="Pfam" id="PF12717"/>
    </source>
</evidence>
<dbReference type="Pfam" id="PF12717">
    <property type="entry name" value="Cnd1"/>
    <property type="match status" value="1"/>
</dbReference>
<dbReference type="eggNOG" id="KOG0414">
    <property type="taxonomic scope" value="Eukaryota"/>
</dbReference>
<dbReference type="GO" id="GO:0010032">
    <property type="term" value="P:meiotic chromosome condensation"/>
    <property type="evidence" value="ECO:0007669"/>
    <property type="project" value="TreeGrafter"/>
</dbReference>
<reference evidence="14 15" key="1">
    <citation type="submission" date="2011-02" db="EMBL/GenBank/DDBJ databases">
        <title>The Genome Sequence of Sphaeroforma arctica JP610.</title>
        <authorList>
            <consortium name="The Broad Institute Genome Sequencing Platform"/>
            <person name="Russ C."/>
            <person name="Cuomo C."/>
            <person name="Young S.K."/>
            <person name="Zeng Q."/>
            <person name="Gargeya S."/>
            <person name="Alvarado L."/>
            <person name="Berlin A."/>
            <person name="Chapman S.B."/>
            <person name="Chen Z."/>
            <person name="Freedman E."/>
            <person name="Gellesch M."/>
            <person name="Goldberg J."/>
            <person name="Griggs A."/>
            <person name="Gujja S."/>
            <person name="Heilman E."/>
            <person name="Heiman D."/>
            <person name="Howarth C."/>
            <person name="Mehta T."/>
            <person name="Neiman D."/>
            <person name="Pearson M."/>
            <person name="Roberts A."/>
            <person name="Saif S."/>
            <person name="Shea T."/>
            <person name="Shenoy N."/>
            <person name="Sisk P."/>
            <person name="Stolte C."/>
            <person name="Sykes S."/>
            <person name="White J."/>
            <person name="Yandava C."/>
            <person name="Burger G."/>
            <person name="Gray M.W."/>
            <person name="Holland P.W.H."/>
            <person name="King N."/>
            <person name="Lang F.B.F."/>
            <person name="Roger A.J."/>
            <person name="Ruiz-Trillo I."/>
            <person name="Haas B."/>
            <person name="Nusbaum C."/>
            <person name="Birren B."/>
        </authorList>
    </citation>
    <scope>NUCLEOTIDE SEQUENCE [LARGE SCALE GENOMIC DNA]</scope>
    <source>
        <strain evidence="14 15">JP610</strain>
    </source>
</reference>
<protein>
    <submittedName>
        <fullName evidence="14">Uncharacterized protein</fullName>
    </submittedName>
</protein>
<dbReference type="InterPro" id="IPR024324">
    <property type="entry name" value="Condensin_cplx_su1_N"/>
</dbReference>
<dbReference type="RefSeq" id="XP_014157621.1">
    <property type="nucleotide sequence ID" value="XM_014302146.1"/>
</dbReference>
<organism evidence="14 15">
    <name type="scientific">Sphaeroforma arctica JP610</name>
    <dbReference type="NCBI Taxonomy" id="667725"/>
    <lineage>
        <taxon>Eukaryota</taxon>
        <taxon>Ichthyosporea</taxon>
        <taxon>Ichthyophonida</taxon>
        <taxon>Sphaeroforma</taxon>
    </lineage>
</organism>
<keyword evidence="8" id="KW-0539">Nucleus</keyword>
<feature type="region of interest" description="Disordered" evidence="11">
    <location>
        <begin position="421"/>
        <end position="447"/>
    </location>
</feature>
<keyword evidence="6 10" id="KW-0498">Mitosis</keyword>
<comment type="subcellular location">
    <subcellularLocation>
        <location evidence="2">Chromosome</location>
    </subcellularLocation>
    <subcellularLocation>
        <location evidence="1">Nucleus</location>
    </subcellularLocation>
</comment>
<feature type="compositionally biased region" description="Acidic residues" evidence="11">
    <location>
        <begin position="1175"/>
        <end position="1185"/>
    </location>
</feature>
<keyword evidence="7 10" id="KW-0226">DNA condensation</keyword>
<evidence type="ECO:0000259" key="13">
    <source>
        <dbReference type="Pfam" id="PF12922"/>
    </source>
</evidence>
<comment type="function">
    <text evidence="10">Regulatory subunit of the condensin complex, a complex required for conversion of interphase chromatin into mitotic-like condense chromosomes. The condensin complex probably introduces positive supercoils into relaxed DNA in the presence of type I topoisomerases and converts nicked DNA into positive knotted forms in the presence of type II topoisomerases.</text>
</comment>
<feature type="region of interest" description="Disordered" evidence="11">
    <location>
        <begin position="1246"/>
        <end position="1265"/>
    </location>
</feature>
<dbReference type="EMBL" id="KQ241814">
    <property type="protein sequence ID" value="KNC83719.1"/>
    <property type="molecule type" value="Genomic_DNA"/>
</dbReference>
<feature type="compositionally biased region" description="Basic residues" evidence="11">
    <location>
        <begin position="1308"/>
        <end position="1321"/>
    </location>
</feature>
<feature type="compositionally biased region" description="Polar residues" evidence="11">
    <location>
        <begin position="1190"/>
        <end position="1199"/>
    </location>
</feature>
<dbReference type="STRING" id="667725.A0A0L0G4B5"/>
<dbReference type="Gene3D" id="1.25.10.10">
    <property type="entry name" value="Leucine-rich Repeat Variant"/>
    <property type="match status" value="2"/>
</dbReference>
<comment type="similarity">
    <text evidence="3 10">Belongs to the CND1 (condensin subunit 1) family.</text>
</comment>
<dbReference type="GO" id="GO:0000796">
    <property type="term" value="C:condensin complex"/>
    <property type="evidence" value="ECO:0007669"/>
    <property type="project" value="TreeGrafter"/>
</dbReference>
<keyword evidence="15" id="KW-1185">Reference proteome</keyword>
<dbReference type="SUPFAM" id="SSF48371">
    <property type="entry name" value="ARM repeat"/>
    <property type="match status" value="1"/>
</dbReference>
<dbReference type="InterPro" id="IPR016024">
    <property type="entry name" value="ARM-type_fold"/>
</dbReference>
<gene>
    <name evidence="14" type="ORF">SARC_04049</name>
</gene>
<evidence type="ECO:0000256" key="10">
    <source>
        <dbReference type="PIRNR" id="PIRNR017127"/>
    </source>
</evidence>
<feature type="region of interest" description="Disordered" evidence="11">
    <location>
        <begin position="1165"/>
        <end position="1207"/>
    </location>
</feature>
<feature type="domain" description="Condensin complex subunit 1 N-terminal" evidence="13">
    <location>
        <begin position="68"/>
        <end position="182"/>
    </location>
</feature>
<evidence type="ECO:0000256" key="2">
    <source>
        <dbReference type="ARBA" id="ARBA00004286"/>
    </source>
</evidence>
<evidence type="ECO:0000313" key="15">
    <source>
        <dbReference type="Proteomes" id="UP000054560"/>
    </source>
</evidence>
<evidence type="ECO:0000256" key="11">
    <source>
        <dbReference type="SAM" id="MobiDB-lite"/>
    </source>
</evidence>
<dbReference type="GO" id="GO:0042393">
    <property type="term" value="F:histone binding"/>
    <property type="evidence" value="ECO:0007669"/>
    <property type="project" value="TreeGrafter"/>
</dbReference>
<feature type="compositionally biased region" description="Acidic residues" evidence="11">
    <location>
        <begin position="428"/>
        <end position="443"/>
    </location>
</feature>
<evidence type="ECO:0000256" key="3">
    <source>
        <dbReference type="ARBA" id="ARBA00009606"/>
    </source>
</evidence>
<keyword evidence="5 10" id="KW-0132">Cell division</keyword>
<dbReference type="GO" id="GO:0005634">
    <property type="term" value="C:nucleus"/>
    <property type="evidence" value="ECO:0007669"/>
    <property type="project" value="UniProtKB-SubCell"/>
</dbReference>
<accession>A0A0L0G4B5</accession>
<sequence>MGDNSEWEFVFPISWQNLENPCSQSRYSVRSTRDVEIRDLKAINAELRKSPLNIAQQEVFDGLYLLLRRNAIKMQVFLLCWCSSQGESCRAADEGSSRKKKTQSPGELWMPEQVRTLRGLNQLITEDIATFWTAVYPEQEFCSCISKVPSRLLENPIYCRDMDIMAVISDILGTLCIDYNRLLDITTIVTSLVPKCSHMPVPAVLVLQAMAKKNKHIANNVVSEIVREMSRHDPSSMQTDTAGVKYTCEFLKELSEKMPEATFNSISSVLPHLDGESATFRSTILYMITRVQSLYLSQLDKRAAEDDDAGADKGVRARDEFLGILLERLHDVNANVRKRCIDMWIYLVEQKCVPLTFWDEIITGLKARTSDRTKSVRQNALKALGVFIIQNPYGNSLQLSILKEGLAKEDFKLRELKAALDTQQESEKPEEDANDADANDDNDKEDHVPTALEKEIAAHEKVFLYFNGAVSFTNQIHSMAPVMVQLLASKDVSDVKEVIELIQVLHDFGVEAIVRPETNEADPLRTMLMQIKSQDADVRKKVIETYEKVHLPMTEDMDPRVYITVVVKNLIEMAINASLADLACLKDLVKELQHPKVRKIPPGVVKMMWDVFTLKVPNTTQVHARSALIMLSFLVESDAESLRNNLTTLLDISFGARGRQDPLLAQYACFALMHLRQNNDNTQRLPHGDRIFSAISDYLLAGCSIDMDPSRQHTHSEWFSSAQACINLLYHLCDTPADVSCAIIRGMTKQLDQASSKYVTVKKEEEVPEQIDDDAAPCTPIPQAKLLAISSNASGIAKVILARLLFTVGHTAFKQLVLCEEIELTLKRRHQAAKELLEQRKKESAAHDEDDDMVEDLGLQAEDAETEKIAEIIESELVAGDGSLLAAFKPLIITTCRTRHSDPLLGPIAALAMCKFMCVSQQFCQDQLQVIFTLLEKSKQALVRSNVMISLGDLAQRHPNLVEPWTAKLYERLRKDPVISVRKNTLLVLTHLILNDQIKIKGQISHIAVCLEDEDLCIRSLATLFFSELAKKENAVYNILPDIISKLSSKKESIPIEKFRRIMEKLLTYIERDKQSESLIEKLCKRFESTYEYRQWRDLAFCLTKLKFTQKGTEKLIQNEKCYIDKMGDETVYKCFKDIVARVKKSKPETRPELEEYELRLEAKHKGDAELTTEQGDEAYMDTTEDTQLKTEQTATDSPSAPEKADMDVEASQGFNDLTQTQPPDILSTQALAEDVIMQDAVPSETTYTPQTAVKRQLPVSSDDEDIYMVDATQPEKANASPTDAFDGELENRNPNIASVLETEKRPTRTRRTRNTRGSVR</sequence>
<dbReference type="PANTHER" id="PTHR14222:SF2">
    <property type="entry name" value="CONDENSIN COMPLEX SUBUNIT 1"/>
    <property type="match status" value="1"/>
</dbReference>
<dbReference type="InterPro" id="IPR032682">
    <property type="entry name" value="Cnd1_C"/>
</dbReference>
<dbReference type="InterPro" id="IPR007673">
    <property type="entry name" value="Condensin_cplx_su1"/>
</dbReference>
<dbReference type="GO" id="GO:0051301">
    <property type="term" value="P:cell division"/>
    <property type="evidence" value="ECO:0007669"/>
    <property type="project" value="UniProtKB-KW"/>
</dbReference>
<dbReference type="GO" id="GO:0007076">
    <property type="term" value="P:mitotic chromosome condensation"/>
    <property type="evidence" value="ECO:0007669"/>
    <property type="project" value="InterPro"/>
</dbReference>
<evidence type="ECO:0000256" key="5">
    <source>
        <dbReference type="ARBA" id="ARBA00022618"/>
    </source>
</evidence>
<dbReference type="Proteomes" id="UP000054560">
    <property type="component" value="Unassembled WGS sequence"/>
</dbReference>
<dbReference type="InterPro" id="IPR011989">
    <property type="entry name" value="ARM-like"/>
</dbReference>
<evidence type="ECO:0000256" key="4">
    <source>
        <dbReference type="ARBA" id="ARBA00022454"/>
    </source>
</evidence>
<feature type="domain" description="Condensin complex subunit 1 C-terminal" evidence="12">
    <location>
        <begin position="942"/>
        <end position="1103"/>
    </location>
</feature>
<dbReference type="GeneID" id="25904553"/>
<name>A0A0L0G4B5_9EUKA</name>
<evidence type="ECO:0000256" key="6">
    <source>
        <dbReference type="ARBA" id="ARBA00022776"/>
    </source>
</evidence>
<proteinExistence type="inferred from homology"/>
<evidence type="ECO:0000256" key="8">
    <source>
        <dbReference type="ARBA" id="ARBA00023242"/>
    </source>
</evidence>
<dbReference type="PIRSF" id="PIRSF017127">
    <property type="entry name" value="Condensin_D2"/>
    <property type="match status" value="1"/>
</dbReference>
<dbReference type="GO" id="GO:0000779">
    <property type="term" value="C:condensed chromosome, centromeric region"/>
    <property type="evidence" value="ECO:0007669"/>
    <property type="project" value="TreeGrafter"/>
</dbReference>
<dbReference type="Pfam" id="PF12922">
    <property type="entry name" value="Cnd1_N"/>
    <property type="match status" value="1"/>
</dbReference>
<evidence type="ECO:0000256" key="1">
    <source>
        <dbReference type="ARBA" id="ARBA00004123"/>
    </source>
</evidence>
<keyword evidence="4" id="KW-0158">Chromosome</keyword>
<evidence type="ECO:0000313" key="14">
    <source>
        <dbReference type="EMBL" id="KNC83719.1"/>
    </source>
</evidence>
<evidence type="ECO:0000256" key="7">
    <source>
        <dbReference type="ARBA" id="ARBA00023067"/>
    </source>
</evidence>
<keyword evidence="9 10" id="KW-0131">Cell cycle</keyword>
<dbReference type="PANTHER" id="PTHR14222">
    <property type="entry name" value="CONDENSIN"/>
    <property type="match status" value="1"/>
</dbReference>
<evidence type="ECO:0000256" key="9">
    <source>
        <dbReference type="ARBA" id="ARBA00023306"/>
    </source>
</evidence>